<evidence type="ECO:0000256" key="10">
    <source>
        <dbReference type="ARBA" id="ARBA00034808"/>
    </source>
</evidence>
<gene>
    <name evidence="16" type="primary">recQ_2</name>
    <name evidence="16" type="ORF">MFFC18_31880</name>
</gene>
<evidence type="ECO:0000313" key="16">
    <source>
        <dbReference type="EMBL" id="QEG23292.1"/>
    </source>
</evidence>
<dbReference type="KEGG" id="mff:MFFC18_31880"/>
<keyword evidence="5 16" id="KW-0347">Helicase</keyword>
<dbReference type="GO" id="GO:0006310">
    <property type="term" value="P:DNA recombination"/>
    <property type="evidence" value="ECO:0007669"/>
    <property type="project" value="InterPro"/>
</dbReference>
<protein>
    <recommendedName>
        <fullName evidence="11">ATP-dependent DNA helicase RecQ</fullName>
        <ecNumber evidence="10">5.6.2.4</ecNumber>
    </recommendedName>
    <alternativeName>
        <fullName evidence="12">DNA 3'-5' helicase RecQ</fullName>
    </alternativeName>
</protein>
<evidence type="ECO:0000313" key="17">
    <source>
        <dbReference type="Proteomes" id="UP000322214"/>
    </source>
</evidence>
<dbReference type="RefSeq" id="WP_075083367.1">
    <property type="nucleotide sequence ID" value="NZ_CP042912.1"/>
</dbReference>
<evidence type="ECO:0000259" key="14">
    <source>
        <dbReference type="PROSITE" id="PS51192"/>
    </source>
</evidence>
<dbReference type="InterPro" id="IPR011545">
    <property type="entry name" value="DEAD/DEAH_box_helicase_dom"/>
</dbReference>
<dbReference type="GO" id="GO:0005524">
    <property type="term" value="F:ATP binding"/>
    <property type="evidence" value="ECO:0007669"/>
    <property type="project" value="UniProtKB-KW"/>
</dbReference>
<reference evidence="16 17" key="1">
    <citation type="submission" date="2019-08" db="EMBL/GenBank/DDBJ databases">
        <title>Deep-cultivation of Planctomycetes and their phenomic and genomic characterization uncovers novel biology.</title>
        <authorList>
            <person name="Wiegand S."/>
            <person name="Jogler M."/>
            <person name="Boedeker C."/>
            <person name="Pinto D."/>
            <person name="Vollmers J."/>
            <person name="Rivas-Marin E."/>
            <person name="Kohn T."/>
            <person name="Peeters S.H."/>
            <person name="Heuer A."/>
            <person name="Rast P."/>
            <person name="Oberbeckmann S."/>
            <person name="Bunk B."/>
            <person name="Jeske O."/>
            <person name="Meyerdierks A."/>
            <person name="Storesund J.E."/>
            <person name="Kallscheuer N."/>
            <person name="Luecker S."/>
            <person name="Lage O.M."/>
            <person name="Pohl T."/>
            <person name="Merkel B.J."/>
            <person name="Hornburger P."/>
            <person name="Mueller R.-W."/>
            <person name="Bruemmer F."/>
            <person name="Labrenz M."/>
            <person name="Spormann A.M."/>
            <person name="Op den Camp H."/>
            <person name="Overmann J."/>
            <person name="Amann R."/>
            <person name="Jetten M.S.M."/>
            <person name="Mascher T."/>
            <person name="Medema M.H."/>
            <person name="Devos D.P."/>
            <person name="Kaster A.-K."/>
            <person name="Ovreas L."/>
            <person name="Rohde M."/>
            <person name="Galperin M.Y."/>
            <person name="Jogler C."/>
        </authorList>
    </citation>
    <scope>NUCLEOTIDE SEQUENCE [LARGE SCALE GENOMIC DNA]</scope>
    <source>
        <strain evidence="16 17">FC18</strain>
    </source>
</reference>
<accession>A0A5B9PEC8</accession>
<feature type="domain" description="Helicase C-terminal" evidence="15">
    <location>
        <begin position="220"/>
        <end position="382"/>
    </location>
</feature>
<dbReference type="PROSITE" id="PS51194">
    <property type="entry name" value="HELICASE_CTER"/>
    <property type="match status" value="1"/>
</dbReference>
<evidence type="ECO:0000256" key="9">
    <source>
        <dbReference type="ARBA" id="ARBA00034617"/>
    </source>
</evidence>
<dbReference type="InterPro" id="IPR036390">
    <property type="entry name" value="WH_DNA-bd_sf"/>
</dbReference>
<evidence type="ECO:0000256" key="1">
    <source>
        <dbReference type="ARBA" id="ARBA00005446"/>
    </source>
</evidence>
<dbReference type="InterPro" id="IPR001650">
    <property type="entry name" value="Helicase_C-like"/>
</dbReference>
<evidence type="ECO:0000256" key="2">
    <source>
        <dbReference type="ARBA" id="ARBA00022723"/>
    </source>
</evidence>
<keyword evidence="4 16" id="KW-0378">Hydrolase</keyword>
<dbReference type="Proteomes" id="UP000322214">
    <property type="component" value="Chromosome"/>
</dbReference>
<evidence type="ECO:0000256" key="8">
    <source>
        <dbReference type="ARBA" id="ARBA00023235"/>
    </source>
</evidence>
<dbReference type="InterPro" id="IPR027417">
    <property type="entry name" value="P-loop_NTPase"/>
</dbReference>
<evidence type="ECO:0000259" key="15">
    <source>
        <dbReference type="PROSITE" id="PS51194"/>
    </source>
</evidence>
<dbReference type="SMART" id="SM00487">
    <property type="entry name" value="DEXDc"/>
    <property type="match status" value="1"/>
</dbReference>
<dbReference type="GO" id="GO:0006260">
    <property type="term" value="P:DNA replication"/>
    <property type="evidence" value="ECO:0007669"/>
    <property type="project" value="InterPro"/>
</dbReference>
<dbReference type="GO" id="GO:0006281">
    <property type="term" value="P:DNA repair"/>
    <property type="evidence" value="ECO:0007669"/>
    <property type="project" value="InterPro"/>
</dbReference>
<dbReference type="PROSITE" id="PS51192">
    <property type="entry name" value="HELICASE_ATP_BIND_1"/>
    <property type="match status" value="1"/>
</dbReference>
<keyword evidence="7" id="KW-0238">DNA-binding</keyword>
<dbReference type="GO" id="GO:0016787">
    <property type="term" value="F:hydrolase activity"/>
    <property type="evidence" value="ECO:0007669"/>
    <property type="project" value="UniProtKB-KW"/>
</dbReference>
<dbReference type="InterPro" id="IPR004589">
    <property type="entry name" value="DNA_helicase_ATP-dep_RecQ"/>
</dbReference>
<dbReference type="Pfam" id="PF09382">
    <property type="entry name" value="RQC"/>
    <property type="match status" value="1"/>
</dbReference>
<dbReference type="GO" id="GO:0043138">
    <property type="term" value="F:3'-5' DNA helicase activity"/>
    <property type="evidence" value="ECO:0007669"/>
    <property type="project" value="UniProtKB-EC"/>
</dbReference>
<dbReference type="Pfam" id="PF16124">
    <property type="entry name" value="RecQ_Zn_bind"/>
    <property type="match status" value="1"/>
</dbReference>
<evidence type="ECO:0000256" key="3">
    <source>
        <dbReference type="ARBA" id="ARBA00022741"/>
    </source>
</evidence>
<keyword evidence="6" id="KW-0067">ATP-binding</keyword>
<evidence type="ECO:0000256" key="7">
    <source>
        <dbReference type="ARBA" id="ARBA00023125"/>
    </source>
</evidence>
<dbReference type="EMBL" id="CP042912">
    <property type="protein sequence ID" value="QEG23292.1"/>
    <property type="molecule type" value="Genomic_DNA"/>
</dbReference>
<comment type="similarity">
    <text evidence="1">Belongs to the helicase family. RecQ subfamily.</text>
</comment>
<name>A0A5B9PEC8_9BACT</name>
<dbReference type="FunFam" id="3.40.50.300:FF:000296">
    <property type="entry name" value="ATP-dependent DNA helicase RecQ"/>
    <property type="match status" value="1"/>
</dbReference>
<dbReference type="InterPro" id="IPR036388">
    <property type="entry name" value="WH-like_DNA-bd_sf"/>
</dbReference>
<dbReference type="InterPro" id="IPR032284">
    <property type="entry name" value="RecQ_Zn-bd"/>
</dbReference>
<dbReference type="CDD" id="cd18794">
    <property type="entry name" value="SF2_C_RecQ"/>
    <property type="match status" value="1"/>
</dbReference>
<dbReference type="Gene3D" id="1.10.10.10">
    <property type="entry name" value="Winged helix-like DNA-binding domain superfamily/Winged helix DNA-binding domain"/>
    <property type="match status" value="1"/>
</dbReference>
<dbReference type="SUPFAM" id="SSF46785">
    <property type="entry name" value="Winged helix' DNA-binding domain"/>
    <property type="match status" value="1"/>
</dbReference>
<sequence>MTNKPLNPDDWLPNFGLPGFRPGQRQVIDAVISGRDTLCIMPTGGGKSLCFQLPTIARSGMAIVISPLIALMKDQVDSLNAIDVPATFINSSLSQDEQQNRLARMAAGQYKLVYIAPERLRSNAFMRAISKIEIQLLAVDEAHCISQWGHDFRPDYARLGKFRERIGNPQTVALTATATKLVQDDIAKILGMKDPATFVTGFARDNLSLCVENPNGNHEKDQRLLEYLKETKGAGIIYASTRKNCEHLVELLESNLDRKLAFYHGGLSPDQRRMVQENFMSGETPIIVATNAFGMGIDKPDLRFVVHYNMPGSVEAYYQEAGRAGRDGKPSQCLMLFSYQDKFIQEFFIENSYPSREMVRDVYEFLRAIPADPIEMTLQEIKEELDLSIGTSGIATCENLLEKAGAIERLDSKNNAAGIRIDSDMRTLIDLLPPGQKTRRHVLRGLEKLVGEFRGEVVLFQPKWLAERLEMKWTTVNQHIRELTKLEPVSFVPPFRGKAVHLRCRDKAFGDLEIDFAELERRQKAEMEKLQSVIRLGTTQRCRQLEILEYFGDPDRRRCGSCDNCDKRPKPNKGNSKFADPDASLYAAQVALSGIARTHGRIGKTLVAQMLKGSTQKKLKGLGLDRLSTFGLLKRLRVDDIVQLIEFLIDNGYADQVETTKFRPTVQINDEGKMLMLGELNIDLTDRMSTKLVDQIGIKLKGKQPHLLPTRDQADAESEPEGDVDSSDSDEDNSGVADAETDDVEADSVEETTELPDSDSDEQPDSVRESSNPPVAPEPKVRIDAAEQSLPGPGQVRPNFFWTWRLFKEGYSMEHVIQARQLDDETVFEHMLRAADDGYPIDIAWLISEDVQQSLHSFVSENEGKRLPQLLASLPDGVESNELMLFLKQSPTTEVAASDL</sequence>
<dbReference type="GO" id="GO:0043590">
    <property type="term" value="C:bacterial nucleoid"/>
    <property type="evidence" value="ECO:0007669"/>
    <property type="project" value="TreeGrafter"/>
</dbReference>
<keyword evidence="3" id="KW-0547">Nucleotide-binding</keyword>
<dbReference type="AlphaFoldDB" id="A0A5B9PEC8"/>
<dbReference type="EC" id="5.6.2.4" evidence="10"/>
<dbReference type="SMART" id="SM00490">
    <property type="entry name" value="HELICc"/>
    <property type="match status" value="1"/>
</dbReference>
<dbReference type="GO" id="GO:0030894">
    <property type="term" value="C:replisome"/>
    <property type="evidence" value="ECO:0007669"/>
    <property type="project" value="TreeGrafter"/>
</dbReference>
<dbReference type="STRING" id="980251.GCA_001642875_00583"/>
<dbReference type="Pfam" id="PF00270">
    <property type="entry name" value="DEAD"/>
    <property type="match status" value="1"/>
</dbReference>
<dbReference type="PANTHER" id="PTHR13710">
    <property type="entry name" value="DNA HELICASE RECQ FAMILY MEMBER"/>
    <property type="match status" value="1"/>
</dbReference>
<dbReference type="InterPro" id="IPR018982">
    <property type="entry name" value="RQC_domain"/>
</dbReference>
<dbReference type="GO" id="GO:0046872">
    <property type="term" value="F:metal ion binding"/>
    <property type="evidence" value="ECO:0007669"/>
    <property type="project" value="UniProtKB-KW"/>
</dbReference>
<dbReference type="Pfam" id="PF00271">
    <property type="entry name" value="Helicase_C"/>
    <property type="match status" value="1"/>
</dbReference>
<proteinExistence type="inferred from homology"/>
<organism evidence="16 17">
    <name type="scientific">Mariniblastus fucicola</name>
    <dbReference type="NCBI Taxonomy" id="980251"/>
    <lineage>
        <taxon>Bacteria</taxon>
        <taxon>Pseudomonadati</taxon>
        <taxon>Planctomycetota</taxon>
        <taxon>Planctomycetia</taxon>
        <taxon>Pirellulales</taxon>
        <taxon>Pirellulaceae</taxon>
        <taxon>Mariniblastus</taxon>
    </lineage>
</organism>
<dbReference type="InterPro" id="IPR029491">
    <property type="entry name" value="Helicase_HTH"/>
</dbReference>
<keyword evidence="8" id="KW-0413">Isomerase</keyword>
<dbReference type="PANTHER" id="PTHR13710:SF105">
    <property type="entry name" value="ATP-DEPENDENT DNA HELICASE Q1"/>
    <property type="match status" value="1"/>
</dbReference>
<dbReference type="NCBIfam" id="TIGR00614">
    <property type="entry name" value="recQ_fam"/>
    <property type="match status" value="1"/>
</dbReference>
<dbReference type="Pfam" id="PF14493">
    <property type="entry name" value="HTH_40"/>
    <property type="match status" value="1"/>
</dbReference>
<evidence type="ECO:0000256" key="4">
    <source>
        <dbReference type="ARBA" id="ARBA00022801"/>
    </source>
</evidence>
<evidence type="ECO:0000256" key="13">
    <source>
        <dbReference type="SAM" id="MobiDB-lite"/>
    </source>
</evidence>
<dbReference type="InterPro" id="IPR014001">
    <property type="entry name" value="Helicase_ATP-bd"/>
</dbReference>
<evidence type="ECO:0000256" key="6">
    <source>
        <dbReference type="ARBA" id="ARBA00022840"/>
    </source>
</evidence>
<feature type="region of interest" description="Disordered" evidence="13">
    <location>
        <begin position="704"/>
        <end position="779"/>
    </location>
</feature>
<evidence type="ECO:0000256" key="5">
    <source>
        <dbReference type="ARBA" id="ARBA00022806"/>
    </source>
</evidence>
<evidence type="ECO:0000256" key="11">
    <source>
        <dbReference type="ARBA" id="ARBA00044535"/>
    </source>
</evidence>
<evidence type="ECO:0000256" key="12">
    <source>
        <dbReference type="ARBA" id="ARBA00044550"/>
    </source>
</evidence>
<feature type="domain" description="Helicase ATP-binding" evidence="14">
    <location>
        <begin position="28"/>
        <end position="196"/>
    </location>
</feature>
<dbReference type="GO" id="GO:0003677">
    <property type="term" value="F:DNA binding"/>
    <property type="evidence" value="ECO:0007669"/>
    <property type="project" value="UniProtKB-KW"/>
</dbReference>
<dbReference type="GO" id="GO:0009378">
    <property type="term" value="F:four-way junction helicase activity"/>
    <property type="evidence" value="ECO:0007669"/>
    <property type="project" value="TreeGrafter"/>
</dbReference>
<dbReference type="SMART" id="SM00956">
    <property type="entry name" value="RQC"/>
    <property type="match status" value="1"/>
</dbReference>
<keyword evidence="2" id="KW-0479">Metal-binding</keyword>
<comment type="catalytic activity">
    <reaction evidence="9">
        <text>Couples ATP hydrolysis with the unwinding of duplex DNA by translocating in the 3'-5' direction.</text>
        <dbReference type="EC" id="5.6.2.4"/>
    </reaction>
</comment>
<dbReference type="SUPFAM" id="SSF52540">
    <property type="entry name" value="P-loop containing nucleoside triphosphate hydrolases"/>
    <property type="match status" value="1"/>
</dbReference>
<dbReference type="Gene3D" id="3.40.50.300">
    <property type="entry name" value="P-loop containing nucleotide triphosphate hydrolases"/>
    <property type="match status" value="2"/>
</dbReference>
<dbReference type="OrthoDB" id="9763310at2"/>
<dbReference type="CDD" id="cd17920">
    <property type="entry name" value="DEXHc_RecQ"/>
    <property type="match status" value="1"/>
</dbReference>
<keyword evidence="17" id="KW-1185">Reference proteome</keyword>
<dbReference type="GO" id="GO:0005737">
    <property type="term" value="C:cytoplasm"/>
    <property type="evidence" value="ECO:0007669"/>
    <property type="project" value="TreeGrafter"/>
</dbReference>
<feature type="compositionally biased region" description="Acidic residues" evidence="13">
    <location>
        <begin position="715"/>
        <end position="764"/>
    </location>
</feature>